<dbReference type="AlphaFoldDB" id="X0XR31"/>
<reference evidence="1" key="1">
    <citation type="journal article" date="2014" name="Front. Microbiol.">
        <title>High frequency of phylogenetically diverse reductive dehalogenase-homologous genes in deep subseafloor sedimentary metagenomes.</title>
        <authorList>
            <person name="Kawai M."/>
            <person name="Futagami T."/>
            <person name="Toyoda A."/>
            <person name="Takaki Y."/>
            <person name="Nishi S."/>
            <person name="Hori S."/>
            <person name="Arai W."/>
            <person name="Tsubouchi T."/>
            <person name="Morono Y."/>
            <person name="Uchiyama I."/>
            <person name="Ito T."/>
            <person name="Fujiyama A."/>
            <person name="Inagaki F."/>
            <person name="Takami H."/>
        </authorList>
    </citation>
    <scope>NUCLEOTIDE SEQUENCE</scope>
    <source>
        <strain evidence="1">Expedition CK06-06</strain>
    </source>
</reference>
<comment type="caution">
    <text evidence="1">The sequence shown here is derived from an EMBL/GenBank/DDBJ whole genome shotgun (WGS) entry which is preliminary data.</text>
</comment>
<feature type="non-terminal residue" evidence="1">
    <location>
        <position position="1"/>
    </location>
</feature>
<protein>
    <submittedName>
        <fullName evidence="1">Uncharacterized protein</fullName>
    </submittedName>
</protein>
<name>X0XR31_9ZZZZ</name>
<feature type="non-terminal residue" evidence="1">
    <location>
        <position position="243"/>
    </location>
</feature>
<organism evidence="1">
    <name type="scientific">marine sediment metagenome</name>
    <dbReference type="NCBI Taxonomy" id="412755"/>
    <lineage>
        <taxon>unclassified sequences</taxon>
        <taxon>metagenomes</taxon>
        <taxon>ecological metagenomes</taxon>
    </lineage>
</organism>
<sequence>HANVYCMQLIVDYSDSGSQEVEDYFEIDFNETKSRVCGILIQSRHSDDQFPADYCIDKFVETGDEDFTDGDWTVYDPATTGNAVIFSSTHIDHDQFRNEDTGVYKDFEAEYFTDFTHKFRFKTQASIPKDGGNIGPAPPLYPVFTPYCLANRNDHDLYWLDDNNEDFITVYVAKPRTGVAVIVLAARNGGSMTVDYSAIISGNVWYYCTVTKTGQEIICEIRDENGANIDTLNVTVPIADISF</sequence>
<dbReference type="EMBL" id="BARS01048559">
    <property type="protein sequence ID" value="GAG37797.1"/>
    <property type="molecule type" value="Genomic_DNA"/>
</dbReference>
<proteinExistence type="predicted"/>
<accession>X0XR31</accession>
<gene>
    <name evidence="1" type="ORF">S01H1_72758</name>
</gene>
<evidence type="ECO:0000313" key="1">
    <source>
        <dbReference type="EMBL" id="GAG37797.1"/>
    </source>
</evidence>